<keyword evidence="2" id="KW-1133">Transmembrane helix</keyword>
<proteinExistence type="predicted"/>
<organism evidence="4">
    <name type="scientific">Pseudidiomarina aestuarii</name>
    <dbReference type="NCBI Taxonomy" id="624146"/>
    <lineage>
        <taxon>Bacteria</taxon>
        <taxon>Pseudomonadati</taxon>
        <taxon>Pseudomonadota</taxon>
        <taxon>Gammaproteobacteria</taxon>
        <taxon>Alteromonadales</taxon>
        <taxon>Idiomarinaceae</taxon>
        <taxon>Pseudidiomarina</taxon>
    </lineage>
</organism>
<feature type="transmembrane region" description="Helical" evidence="2">
    <location>
        <begin position="82"/>
        <end position="98"/>
    </location>
</feature>
<dbReference type="AlphaFoldDB" id="A0A2T4CZA5"/>
<keyword evidence="2" id="KW-0472">Membrane</keyword>
<dbReference type="GO" id="GO:0042158">
    <property type="term" value="P:lipoprotein biosynthetic process"/>
    <property type="evidence" value="ECO:0007669"/>
    <property type="project" value="InterPro"/>
</dbReference>
<dbReference type="InterPro" id="IPR013766">
    <property type="entry name" value="Thioredoxin_domain"/>
</dbReference>
<dbReference type="InterPro" id="IPR001640">
    <property type="entry name" value="Lgt"/>
</dbReference>
<dbReference type="CDD" id="cd02966">
    <property type="entry name" value="TlpA_like_family"/>
    <property type="match status" value="1"/>
</dbReference>
<dbReference type="GO" id="GO:0005886">
    <property type="term" value="C:plasma membrane"/>
    <property type="evidence" value="ECO:0007669"/>
    <property type="project" value="InterPro"/>
</dbReference>
<dbReference type="Pfam" id="PF01790">
    <property type="entry name" value="LGT"/>
    <property type="match status" value="1"/>
</dbReference>
<dbReference type="GO" id="GO:0015036">
    <property type="term" value="F:disulfide oxidoreductase activity"/>
    <property type="evidence" value="ECO:0007669"/>
    <property type="project" value="UniProtKB-ARBA"/>
</dbReference>
<feature type="transmembrane region" description="Helical" evidence="2">
    <location>
        <begin position="12"/>
        <end position="31"/>
    </location>
</feature>
<gene>
    <name evidence="4" type="ORF">C9940_00310</name>
</gene>
<dbReference type="PANTHER" id="PTHR42852">
    <property type="entry name" value="THIOL:DISULFIDE INTERCHANGE PROTEIN DSBE"/>
    <property type="match status" value="1"/>
</dbReference>
<accession>A0A2T4CZA5</accession>
<dbReference type="InterPro" id="IPR036249">
    <property type="entry name" value="Thioredoxin-like_sf"/>
</dbReference>
<dbReference type="InterPro" id="IPR050553">
    <property type="entry name" value="Thioredoxin_ResA/DsbE_sf"/>
</dbReference>
<dbReference type="SUPFAM" id="SSF52833">
    <property type="entry name" value="Thioredoxin-like"/>
    <property type="match status" value="1"/>
</dbReference>
<reference evidence="4" key="1">
    <citation type="submission" date="2018-03" db="EMBL/GenBank/DDBJ databases">
        <title>Cross-interface Injection: A General Nanoliter Liquid Handling Method Applied to Single Cells Genome Amplification Automated Nanoliter Liquid Handling Applied to Single Cell Multiple Displacement Amplification.</title>
        <authorList>
            <person name="Yun J."/>
            <person name="Xu P."/>
            <person name="Xu J."/>
            <person name="Dai X."/>
            <person name="Wang Y."/>
            <person name="Zheng X."/>
            <person name="Cao C."/>
            <person name="Yi Q."/>
            <person name="Zhu Y."/>
            <person name="Wang L."/>
            <person name="Dong Z."/>
            <person name="Huang Y."/>
            <person name="Huang L."/>
            <person name="Du W."/>
        </authorList>
    </citation>
    <scope>NUCLEOTIDE SEQUENCE [LARGE SCALE GENOMIC DNA]</scope>
    <source>
        <strain evidence="4">Z-D3-2</strain>
    </source>
</reference>
<evidence type="ECO:0000259" key="3">
    <source>
        <dbReference type="PROSITE" id="PS51352"/>
    </source>
</evidence>
<comment type="caution">
    <text evidence="4">The sequence shown here is derived from an EMBL/GenBank/DDBJ whole genome shotgun (WGS) entry which is preliminary data.</text>
</comment>
<feature type="transmembrane region" description="Helical" evidence="2">
    <location>
        <begin position="43"/>
        <end position="62"/>
    </location>
</feature>
<name>A0A2T4CZA5_9GAMM</name>
<feature type="domain" description="Thioredoxin" evidence="3">
    <location>
        <begin position="128"/>
        <end position="266"/>
    </location>
</feature>
<dbReference type="EMBL" id="PYVN01000002">
    <property type="protein sequence ID" value="PTB86900.1"/>
    <property type="molecule type" value="Genomic_DNA"/>
</dbReference>
<keyword evidence="1" id="KW-0676">Redox-active center</keyword>
<sequence>MSINLGPFALPLEPLLLFGCALLGILVASVLARKKAGSVTDPLLMMLLFGLVIGRIVFVIKFADQYDSFWQMLDFRDRGVDWVSGTIAMALFLLWQIKRLPQQRVALFGGALSILLFFSLTSLLMNAGREQVSIPDIALEQLDGEQISLVQVAENNITVVNLWASWCPPCQREMPAFEKSAQQYPDIRFVMINQQESAVKVNDFLAENKLTFEHVLLDKTGKVADKFDAYGLPVTLYFDQQGSLVESHMGEVSAASLSATLERLSQ</sequence>
<dbReference type="Gene3D" id="3.40.30.10">
    <property type="entry name" value="Glutaredoxin"/>
    <property type="match status" value="1"/>
</dbReference>
<evidence type="ECO:0000313" key="4">
    <source>
        <dbReference type="EMBL" id="PTB86900.1"/>
    </source>
</evidence>
<keyword evidence="2" id="KW-0812">Transmembrane</keyword>
<dbReference type="GO" id="GO:0008961">
    <property type="term" value="F:phosphatidylglycerol-prolipoprotein diacylglyceryl transferase activity"/>
    <property type="evidence" value="ECO:0007669"/>
    <property type="project" value="InterPro"/>
</dbReference>
<dbReference type="PROSITE" id="PS51352">
    <property type="entry name" value="THIOREDOXIN_2"/>
    <property type="match status" value="1"/>
</dbReference>
<dbReference type="InterPro" id="IPR017937">
    <property type="entry name" value="Thioredoxin_CS"/>
</dbReference>
<dbReference type="PANTHER" id="PTHR42852:SF18">
    <property type="entry name" value="CHROMOSOME UNDETERMINED SCAFFOLD_47, WHOLE GENOME SHOTGUN SEQUENCE"/>
    <property type="match status" value="1"/>
</dbReference>
<protein>
    <submittedName>
        <fullName evidence="4">Redoxin</fullName>
    </submittedName>
</protein>
<evidence type="ECO:0000256" key="2">
    <source>
        <dbReference type="SAM" id="Phobius"/>
    </source>
</evidence>
<dbReference type="Pfam" id="PF00578">
    <property type="entry name" value="AhpC-TSA"/>
    <property type="match status" value="1"/>
</dbReference>
<dbReference type="GO" id="GO:0016209">
    <property type="term" value="F:antioxidant activity"/>
    <property type="evidence" value="ECO:0007669"/>
    <property type="project" value="InterPro"/>
</dbReference>
<dbReference type="InterPro" id="IPR000866">
    <property type="entry name" value="AhpC/TSA"/>
</dbReference>
<evidence type="ECO:0000256" key="1">
    <source>
        <dbReference type="ARBA" id="ARBA00023284"/>
    </source>
</evidence>
<dbReference type="PROSITE" id="PS00194">
    <property type="entry name" value="THIOREDOXIN_1"/>
    <property type="match status" value="1"/>
</dbReference>
<feature type="transmembrane region" description="Helical" evidence="2">
    <location>
        <begin position="105"/>
        <end position="125"/>
    </location>
</feature>